<dbReference type="InterPro" id="IPR003446">
    <property type="entry name" value="Plasmid_replication_init_RepA"/>
</dbReference>
<evidence type="ECO:0000256" key="1">
    <source>
        <dbReference type="ARBA" id="ARBA00002740"/>
    </source>
</evidence>
<organism evidence="6 7">
    <name type="scientific">Candidatus Pantoea multigeneris</name>
    <dbReference type="NCBI Taxonomy" id="2608357"/>
    <lineage>
        <taxon>Bacteria</taxon>
        <taxon>Pseudomonadati</taxon>
        <taxon>Pseudomonadota</taxon>
        <taxon>Gammaproteobacteria</taxon>
        <taxon>Enterobacterales</taxon>
        <taxon>Erwiniaceae</taxon>
        <taxon>Pantoea</taxon>
    </lineage>
</organism>
<keyword evidence="4" id="KW-0235">DNA replication</keyword>
<dbReference type="NCBIfam" id="NF040977">
    <property type="entry name" value="RepA_IncFII_LM"/>
    <property type="match status" value="1"/>
</dbReference>
<evidence type="ECO:0000313" key="6">
    <source>
        <dbReference type="EMBL" id="NIF23958.1"/>
    </source>
</evidence>
<dbReference type="EMBL" id="VWXF01000011">
    <property type="protein sequence ID" value="NIF23958.1"/>
    <property type="molecule type" value="Genomic_DNA"/>
</dbReference>
<dbReference type="RefSeq" id="WP_167017665.1">
    <property type="nucleotide sequence ID" value="NZ_VWXF01000011.1"/>
</dbReference>
<evidence type="ECO:0000256" key="2">
    <source>
        <dbReference type="ARBA" id="ARBA00008256"/>
    </source>
</evidence>
<dbReference type="Proteomes" id="UP001515683">
    <property type="component" value="Unassembled WGS sequence"/>
</dbReference>
<accession>A0ABX0RIJ2</accession>
<keyword evidence="7" id="KW-1185">Reference proteome</keyword>
<feature type="compositionally biased region" description="Basic and acidic residues" evidence="5">
    <location>
        <begin position="14"/>
        <end position="23"/>
    </location>
</feature>
<gene>
    <name evidence="6" type="ORF">F3J40_20465</name>
</gene>
<sequence>MTDFQLTSPPSAQVDRRGRGEHSTVCKCPHSPWVPDMAYEKMPGELGHLFRVYTYIDKKTGKITIRRSFTSHPFFVHFHKMGGRKRGLRKGTRDLMDVLIVFLFTRASLSHSIVSSNVTKIAEALSPKDYAGKVIPETEVTASRVSRVLDLLKVFGLIEDVPTKWDHESKLFYTRVIILTDTFWQVAGAKMDKFLSERLARQLEESDGYFEPGTQAYMRAARERHIEQGRIRTNKKRRTRLAMAKCRERLAGKPVGERLMEAGKYVQRNTPALELERMDIDAFNRKCWQFLNQMKLGLGNDPPTRH</sequence>
<evidence type="ECO:0000256" key="4">
    <source>
        <dbReference type="ARBA" id="ARBA00022705"/>
    </source>
</evidence>
<protein>
    <submittedName>
        <fullName evidence="6">Replication initiation protein</fullName>
    </submittedName>
</protein>
<comment type="function">
    <text evidence="1">This protein is essential for plasmid replication; it is involved in copy control functions.</text>
</comment>
<feature type="region of interest" description="Disordered" evidence="5">
    <location>
        <begin position="1"/>
        <end position="23"/>
    </location>
</feature>
<reference evidence="6 7" key="1">
    <citation type="journal article" date="2019" name="bioRxiv">
        <title>Bacteria contribute to plant secondary compound degradation in a generalist herbivore system.</title>
        <authorList>
            <person name="Francoeur C.B."/>
            <person name="Khadempour L."/>
            <person name="Moreira-Soto R.D."/>
            <person name="Gotting K."/>
            <person name="Book A.J."/>
            <person name="Pinto-Tomas A.A."/>
            <person name="Keefover-Ring K."/>
            <person name="Currie C.R."/>
        </authorList>
    </citation>
    <scope>NUCLEOTIDE SEQUENCE [LARGE SCALE GENOMIC DNA]</scope>
    <source>
        <strain evidence="6">Acro-835</strain>
    </source>
</reference>
<comment type="caution">
    <text evidence="6">The sequence shown here is derived from an EMBL/GenBank/DDBJ whole genome shotgun (WGS) entry which is preliminary data.</text>
</comment>
<feature type="compositionally biased region" description="Polar residues" evidence="5">
    <location>
        <begin position="1"/>
        <end position="11"/>
    </location>
</feature>
<name>A0ABX0RIJ2_9GAMM</name>
<evidence type="ECO:0000256" key="5">
    <source>
        <dbReference type="SAM" id="MobiDB-lite"/>
    </source>
</evidence>
<keyword evidence="3" id="KW-0615">Plasmid copy control</keyword>
<comment type="similarity">
    <text evidence="2">Belongs to the IncFII RepA family.</text>
</comment>
<evidence type="ECO:0000313" key="7">
    <source>
        <dbReference type="Proteomes" id="UP001515683"/>
    </source>
</evidence>
<proteinExistence type="inferred from homology"/>
<evidence type="ECO:0000256" key="3">
    <source>
        <dbReference type="ARBA" id="ARBA00022689"/>
    </source>
</evidence>